<proteinExistence type="predicted"/>
<dbReference type="EMBL" id="JABSTR010000008">
    <property type="protein sequence ID" value="KAH9376354.1"/>
    <property type="molecule type" value="Genomic_DNA"/>
</dbReference>
<evidence type="ECO:0000313" key="2">
    <source>
        <dbReference type="Proteomes" id="UP000821853"/>
    </source>
</evidence>
<gene>
    <name evidence="1" type="ORF">HPB48_006103</name>
</gene>
<dbReference type="AlphaFoldDB" id="A0A9J6GM58"/>
<accession>A0A9J6GM58</accession>
<dbReference type="VEuPathDB" id="VectorBase:HLOH_058747"/>
<name>A0A9J6GM58_HAELO</name>
<dbReference type="OrthoDB" id="6487134at2759"/>
<protein>
    <submittedName>
        <fullName evidence="1">Uncharacterized protein</fullName>
    </submittedName>
</protein>
<dbReference type="Proteomes" id="UP000821853">
    <property type="component" value="Unassembled WGS sequence"/>
</dbReference>
<comment type="caution">
    <text evidence="1">The sequence shown here is derived from an EMBL/GenBank/DDBJ whole genome shotgun (WGS) entry which is preliminary data.</text>
</comment>
<keyword evidence="2" id="KW-1185">Reference proteome</keyword>
<sequence length="83" mass="9709">MTKKHKSGIGVEDLFNPDDIEAMLQRKAVMLVPPLSVKIQLRNICPRIRGRFYISKEAAYIWYSIFVTNKDFPLDLVKEINKR</sequence>
<reference evidence="1 2" key="1">
    <citation type="journal article" date="2020" name="Cell">
        <title>Large-Scale Comparative Analyses of Tick Genomes Elucidate Their Genetic Diversity and Vector Capacities.</title>
        <authorList>
            <consortium name="Tick Genome and Microbiome Consortium (TIGMIC)"/>
            <person name="Jia N."/>
            <person name="Wang J."/>
            <person name="Shi W."/>
            <person name="Du L."/>
            <person name="Sun Y."/>
            <person name="Zhan W."/>
            <person name="Jiang J.F."/>
            <person name="Wang Q."/>
            <person name="Zhang B."/>
            <person name="Ji P."/>
            <person name="Bell-Sakyi L."/>
            <person name="Cui X.M."/>
            <person name="Yuan T.T."/>
            <person name="Jiang B.G."/>
            <person name="Yang W.F."/>
            <person name="Lam T.T."/>
            <person name="Chang Q.C."/>
            <person name="Ding S.J."/>
            <person name="Wang X.J."/>
            <person name="Zhu J.G."/>
            <person name="Ruan X.D."/>
            <person name="Zhao L."/>
            <person name="Wei J.T."/>
            <person name="Ye R.Z."/>
            <person name="Que T.C."/>
            <person name="Du C.H."/>
            <person name="Zhou Y.H."/>
            <person name="Cheng J.X."/>
            <person name="Dai P.F."/>
            <person name="Guo W.B."/>
            <person name="Han X.H."/>
            <person name="Huang E.J."/>
            <person name="Li L.F."/>
            <person name="Wei W."/>
            <person name="Gao Y.C."/>
            <person name="Liu J.Z."/>
            <person name="Shao H.Z."/>
            <person name="Wang X."/>
            <person name="Wang C.C."/>
            <person name="Yang T.C."/>
            <person name="Huo Q.B."/>
            <person name="Li W."/>
            <person name="Chen H.Y."/>
            <person name="Chen S.E."/>
            <person name="Zhou L.G."/>
            <person name="Ni X.B."/>
            <person name="Tian J.H."/>
            <person name="Sheng Y."/>
            <person name="Liu T."/>
            <person name="Pan Y.S."/>
            <person name="Xia L.Y."/>
            <person name="Li J."/>
            <person name="Zhao F."/>
            <person name="Cao W.C."/>
        </authorList>
    </citation>
    <scope>NUCLEOTIDE SEQUENCE [LARGE SCALE GENOMIC DNA]</scope>
    <source>
        <strain evidence="1">HaeL-2018</strain>
    </source>
</reference>
<evidence type="ECO:0000313" key="1">
    <source>
        <dbReference type="EMBL" id="KAH9376354.1"/>
    </source>
</evidence>
<organism evidence="1 2">
    <name type="scientific">Haemaphysalis longicornis</name>
    <name type="common">Bush tick</name>
    <dbReference type="NCBI Taxonomy" id="44386"/>
    <lineage>
        <taxon>Eukaryota</taxon>
        <taxon>Metazoa</taxon>
        <taxon>Ecdysozoa</taxon>
        <taxon>Arthropoda</taxon>
        <taxon>Chelicerata</taxon>
        <taxon>Arachnida</taxon>
        <taxon>Acari</taxon>
        <taxon>Parasitiformes</taxon>
        <taxon>Ixodida</taxon>
        <taxon>Ixodoidea</taxon>
        <taxon>Ixodidae</taxon>
        <taxon>Haemaphysalinae</taxon>
        <taxon>Haemaphysalis</taxon>
    </lineage>
</organism>